<proteinExistence type="predicted"/>
<dbReference type="Pfam" id="PF04394">
    <property type="entry name" value="DUF536"/>
    <property type="match status" value="1"/>
</dbReference>
<sequence>MKKTIKELADELGVSKDKVKYQARKLPSKLTTKISGVTYLNKEAIAIIKKNIVGSYTQVKNDVLPTDSLVKQLEKSSELLSEKDKQIEKLQDSQKMFQKLLDQQQILTLQANKKIEQLEIQLSTEEIPTDSPSKKSDADVASEKSKGFFSRLFTK</sequence>
<evidence type="ECO:0000256" key="1">
    <source>
        <dbReference type="SAM" id="Coils"/>
    </source>
</evidence>
<feature type="coiled-coil region" evidence="1">
    <location>
        <begin position="73"/>
        <end position="121"/>
    </location>
</feature>
<evidence type="ECO:0000313" key="5">
    <source>
        <dbReference type="Proteomes" id="UP001290462"/>
    </source>
</evidence>
<comment type="caution">
    <text evidence="4">The sequence shown here is derived from an EMBL/GenBank/DDBJ whole genome shotgun (WGS) entry which is preliminary data.</text>
</comment>
<feature type="region of interest" description="Disordered" evidence="2">
    <location>
        <begin position="126"/>
        <end position="155"/>
    </location>
</feature>
<evidence type="ECO:0000313" key="4">
    <source>
        <dbReference type="EMBL" id="MDZ5760827.1"/>
    </source>
</evidence>
<reference evidence="4" key="1">
    <citation type="submission" date="2023-08" db="EMBL/GenBank/DDBJ databases">
        <title>Genomic characterization of piscicolin 126 produced by Carnobacterium maltaromaticum CM22 strain isolated from salmon (Salmo salar).</title>
        <authorList>
            <person name="Gonzalez-Gragera E."/>
            <person name="Garcia-Lopez J.D."/>
            <person name="Teso-Perez C."/>
            <person name="Gimenez-Hernandez I."/>
            <person name="Peralta-Sanchez J.M."/>
            <person name="Valdivia E."/>
            <person name="Montalban-Lopez M."/>
            <person name="Martin-Platero A.M."/>
            <person name="Banos A."/>
            <person name="Martinez-Bueno M."/>
        </authorList>
    </citation>
    <scope>NUCLEOTIDE SEQUENCE</scope>
    <source>
        <strain evidence="4">CM22</strain>
    </source>
</reference>
<dbReference type="EMBL" id="JAVBVO010000045">
    <property type="protein sequence ID" value="MDZ5760827.1"/>
    <property type="molecule type" value="Genomic_DNA"/>
</dbReference>
<organism evidence="4 5">
    <name type="scientific">Carnobacterium maltaromaticum</name>
    <name type="common">Carnobacterium piscicola</name>
    <dbReference type="NCBI Taxonomy" id="2751"/>
    <lineage>
        <taxon>Bacteria</taxon>
        <taxon>Bacillati</taxon>
        <taxon>Bacillota</taxon>
        <taxon>Bacilli</taxon>
        <taxon>Lactobacillales</taxon>
        <taxon>Carnobacteriaceae</taxon>
        <taxon>Carnobacterium</taxon>
    </lineage>
</organism>
<dbReference type="AlphaFoldDB" id="A0AAW9KAP1"/>
<feature type="domain" description="Regulator of chromosome segregation-like C-terminal" evidence="3">
    <location>
        <begin position="98"/>
        <end position="123"/>
    </location>
</feature>
<dbReference type="Proteomes" id="UP001290462">
    <property type="component" value="Unassembled WGS sequence"/>
</dbReference>
<feature type="compositionally biased region" description="Basic and acidic residues" evidence="2">
    <location>
        <begin position="132"/>
        <end position="146"/>
    </location>
</feature>
<evidence type="ECO:0000259" key="3">
    <source>
        <dbReference type="Pfam" id="PF04394"/>
    </source>
</evidence>
<accession>A0AAW9KAP1</accession>
<gene>
    <name evidence="4" type="ORF">RAK27_19465</name>
</gene>
<dbReference type="InterPro" id="IPR007489">
    <property type="entry name" value="RocS-like_C"/>
</dbReference>
<evidence type="ECO:0000256" key="2">
    <source>
        <dbReference type="SAM" id="MobiDB-lite"/>
    </source>
</evidence>
<dbReference type="RefSeq" id="WP_322809965.1">
    <property type="nucleotide sequence ID" value="NZ_JAVBVO010000045.1"/>
</dbReference>
<protein>
    <submittedName>
        <fullName evidence="4">DUF536 domain-containing protein</fullName>
    </submittedName>
</protein>
<name>A0AAW9KAP1_CARML</name>
<keyword evidence="1" id="KW-0175">Coiled coil</keyword>